<accession>A0A6L9EIE5</accession>
<comment type="caution">
    <text evidence="3">The sequence shown here is derived from an EMBL/GenBank/DDBJ whole genome shotgun (WGS) entry which is preliminary data.</text>
</comment>
<dbReference type="EMBL" id="WXYO01000009">
    <property type="protein sequence ID" value="NAS14268.1"/>
    <property type="molecule type" value="Genomic_DNA"/>
</dbReference>
<dbReference type="SUPFAM" id="SSF54427">
    <property type="entry name" value="NTF2-like"/>
    <property type="match status" value="1"/>
</dbReference>
<feature type="signal peptide" evidence="1">
    <location>
        <begin position="1"/>
        <end position="19"/>
    </location>
</feature>
<evidence type="ECO:0000256" key="1">
    <source>
        <dbReference type="SAM" id="SignalP"/>
    </source>
</evidence>
<organism evidence="3 4">
    <name type="scientific">Poritiphilus flavus</name>
    <dbReference type="NCBI Taxonomy" id="2697053"/>
    <lineage>
        <taxon>Bacteria</taxon>
        <taxon>Pseudomonadati</taxon>
        <taxon>Bacteroidota</taxon>
        <taxon>Flavobacteriia</taxon>
        <taxon>Flavobacteriales</taxon>
        <taxon>Flavobacteriaceae</taxon>
        <taxon>Poritiphilus</taxon>
    </lineage>
</organism>
<dbReference type="Proteomes" id="UP000475249">
    <property type="component" value="Unassembled WGS sequence"/>
</dbReference>
<evidence type="ECO:0000313" key="3">
    <source>
        <dbReference type="EMBL" id="NAS14268.1"/>
    </source>
</evidence>
<dbReference type="RefSeq" id="WP_161437312.1">
    <property type="nucleotide sequence ID" value="NZ_WXYO01000009.1"/>
</dbReference>
<evidence type="ECO:0000259" key="2">
    <source>
        <dbReference type="Pfam" id="PF14534"/>
    </source>
</evidence>
<name>A0A6L9EIE5_9FLAO</name>
<feature type="chain" id="PRO_5026787429" evidence="1">
    <location>
        <begin position="20"/>
        <end position="320"/>
    </location>
</feature>
<keyword evidence="1" id="KW-0732">Signal</keyword>
<gene>
    <name evidence="3" type="ORF">GTQ38_19815</name>
</gene>
<protein>
    <submittedName>
        <fullName evidence="3">DUF4440 domain-containing protein</fullName>
    </submittedName>
</protein>
<dbReference type="InterPro" id="IPR032710">
    <property type="entry name" value="NTF2-like_dom_sf"/>
</dbReference>
<keyword evidence="4" id="KW-1185">Reference proteome</keyword>
<dbReference type="InterPro" id="IPR027843">
    <property type="entry name" value="DUF4440"/>
</dbReference>
<dbReference type="Pfam" id="PF14534">
    <property type="entry name" value="DUF4440"/>
    <property type="match status" value="1"/>
</dbReference>
<sequence length="320" mass="36733">MKSTSFVLLFLIFSGILQAQFSYEPSAEHPFGLPNPEAPQQILDFAPLIGECDCKSVSRNPDQTWAEAVDMVWRFKYIMNGMAVQDETLKSDGKHAGSIRQFIADSTRWYVHYYNSALPSTVLPAWEGVKQEEGKIVLYREQKAPNGMEGFYRLTFSDMSETGFKWAGEWVNTDESIVFPTWKIDCTKRTGTNDTAEKERLMQGVREFSKAYMAGDYDAIADAYTTDGKIFPNNAPIIEGREAIKKRWIIPEGSRILHHEINPDEIRFLGDYAYDYGTYNGKTLTKGGEEIPWRGKYVVVWKKVGEDWKMYLDIWNRIAD</sequence>
<reference evidence="3 4" key="1">
    <citation type="submission" date="2020-01" db="EMBL/GenBank/DDBJ databases">
        <title>Bacteria diversity of Porities sp.</title>
        <authorList>
            <person name="Wang G."/>
        </authorList>
    </citation>
    <scope>NUCLEOTIDE SEQUENCE [LARGE SCALE GENOMIC DNA]</scope>
    <source>
        <strain evidence="3 4">R33</strain>
    </source>
</reference>
<dbReference type="Gene3D" id="3.10.450.50">
    <property type="match status" value="1"/>
</dbReference>
<feature type="domain" description="DUF4440" evidence="2">
    <location>
        <begin position="205"/>
        <end position="310"/>
    </location>
</feature>
<evidence type="ECO:0000313" key="4">
    <source>
        <dbReference type="Proteomes" id="UP000475249"/>
    </source>
</evidence>
<proteinExistence type="predicted"/>
<dbReference type="AlphaFoldDB" id="A0A6L9EIE5"/>